<evidence type="ECO:0000313" key="8">
    <source>
        <dbReference type="EMBL" id="KAB8266709.1"/>
    </source>
</evidence>
<dbReference type="PANTHER" id="PTHR46072">
    <property type="entry name" value="AMIDASE-RELATED-RELATED"/>
    <property type="match status" value="1"/>
</dbReference>
<evidence type="ECO:0000256" key="5">
    <source>
        <dbReference type="PIRSR" id="PIRSR001221-1"/>
    </source>
</evidence>
<dbReference type="SUPFAM" id="SSF75304">
    <property type="entry name" value="Amidase signature (AS) enzymes"/>
    <property type="match status" value="1"/>
</dbReference>
<feature type="binding site" evidence="6">
    <location>
        <begin position="237"/>
        <end position="240"/>
    </location>
    <ligand>
        <name>substrate</name>
    </ligand>
</feature>
<dbReference type="Gene3D" id="3.90.1300.10">
    <property type="entry name" value="Amidase signature (AS) domain"/>
    <property type="match status" value="1"/>
</dbReference>
<dbReference type="PANTHER" id="PTHR46072:SF3">
    <property type="entry name" value="AMIDASE"/>
    <property type="match status" value="1"/>
</dbReference>
<keyword evidence="4" id="KW-0378">Hydrolase</keyword>
<reference evidence="8 9" key="1">
    <citation type="submission" date="2019-04" db="EMBL/GenBank/DDBJ databases">
        <title>Fungal friends and foes A comparative genomics study of 23 Aspergillus species from section Flavi.</title>
        <authorList>
            <consortium name="DOE Joint Genome Institute"/>
            <person name="Kjaerbolling I."/>
            <person name="Vesth T.C."/>
            <person name="Frisvad J.C."/>
            <person name="Nybo J.L."/>
            <person name="Theobald S."/>
            <person name="Kildgaard S."/>
            <person name="Petersen T.I."/>
            <person name="Kuo A."/>
            <person name="Sato A."/>
            <person name="Lyhne E.K."/>
            <person name="Kogle M.E."/>
            <person name="Wiebenga A."/>
            <person name="Kun R.S."/>
            <person name="Lubbers R.J."/>
            <person name="Makela M.R."/>
            <person name="Barry K."/>
            <person name="Chovatia M."/>
            <person name="Clum A."/>
            <person name="Daum C."/>
            <person name="Haridas S."/>
            <person name="He G."/>
            <person name="LaButti K."/>
            <person name="Lipzen A."/>
            <person name="Mondo S."/>
            <person name="Pangilinan J."/>
            <person name="Riley R."/>
            <person name="Salamov A."/>
            <person name="Simmons B.A."/>
            <person name="Magnuson J.K."/>
            <person name="Henrissat B."/>
            <person name="Mortensen U.H."/>
            <person name="Larsen T.O."/>
            <person name="De vries R.P."/>
            <person name="Grigoriev I.V."/>
            <person name="Machida M."/>
            <person name="Baker S.E."/>
            <person name="Andersen M.R."/>
        </authorList>
    </citation>
    <scope>NUCLEOTIDE SEQUENCE [LARGE SCALE GENOMIC DNA]</scope>
    <source>
        <strain evidence="8 9">CBS 117635</strain>
    </source>
</reference>
<feature type="active site" description="Charge relay system" evidence="5">
    <location>
        <position position="141"/>
    </location>
</feature>
<dbReference type="GO" id="GO:0004040">
    <property type="term" value="F:amidase activity"/>
    <property type="evidence" value="ECO:0007669"/>
    <property type="project" value="UniProtKB-EC"/>
</dbReference>
<organism evidence="8 9">
    <name type="scientific">Aspergillus minisclerotigenes</name>
    <dbReference type="NCBI Taxonomy" id="656917"/>
    <lineage>
        <taxon>Eukaryota</taxon>
        <taxon>Fungi</taxon>
        <taxon>Dikarya</taxon>
        <taxon>Ascomycota</taxon>
        <taxon>Pezizomycotina</taxon>
        <taxon>Eurotiomycetes</taxon>
        <taxon>Eurotiomycetidae</taxon>
        <taxon>Eurotiales</taxon>
        <taxon>Aspergillaceae</taxon>
        <taxon>Aspergillus</taxon>
        <taxon>Aspergillus subgen. Circumdati</taxon>
    </lineage>
</organism>
<proteinExistence type="inferred from homology"/>
<gene>
    <name evidence="8" type="ORF">BDV30DRAFT_247412</name>
</gene>
<dbReference type="InterPro" id="IPR023631">
    <property type="entry name" value="Amidase_dom"/>
</dbReference>
<dbReference type="PROSITE" id="PS00571">
    <property type="entry name" value="AMIDASES"/>
    <property type="match status" value="1"/>
</dbReference>
<dbReference type="InterPro" id="IPR020556">
    <property type="entry name" value="Amidase_CS"/>
</dbReference>
<accession>A0A5N6ILG7</accession>
<comment type="catalytic activity">
    <reaction evidence="1">
        <text>a monocarboxylic acid amide + H2O = a monocarboxylate + NH4(+)</text>
        <dbReference type="Rhea" id="RHEA:12020"/>
        <dbReference type="ChEBI" id="CHEBI:15377"/>
        <dbReference type="ChEBI" id="CHEBI:28938"/>
        <dbReference type="ChEBI" id="CHEBI:35757"/>
        <dbReference type="ChEBI" id="CHEBI:83628"/>
        <dbReference type="EC" id="3.5.1.4"/>
    </reaction>
</comment>
<dbReference type="EC" id="3.5.1.4" evidence="3"/>
<feature type="binding site" evidence="6">
    <location>
        <position position="190"/>
    </location>
    <ligand>
        <name>substrate</name>
    </ligand>
</feature>
<dbReference type="AlphaFoldDB" id="A0A5N6ILG7"/>
<protein>
    <recommendedName>
        <fullName evidence="3">amidase</fullName>
        <ecNumber evidence="3">3.5.1.4</ecNumber>
    </recommendedName>
</protein>
<keyword evidence="9" id="KW-1185">Reference proteome</keyword>
<evidence type="ECO:0000256" key="2">
    <source>
        <dbReference type="ARBA" id="ARBA00009199"/>
    </source>
</evidence>
<dbReference type="Pfam" id="PF01425">
    <property type="entry name" value="Amidase"/>
    <property type="match status" value="1"/>
</dbReference>
<feature type="active site" description="Acyl-ester intermediate" evidence="5">
    <location>
        <position position="240"/>
    </location>
</feature>
<feature type="domain" description="Amidase" evidence="7">
    <location>
        <begin position="86"/>
        <end position="539"/>
    </location>
</feature>
<dbReference type="InterPro" id="IPR036928">
    <property type="entry name" value="AS_sf"/>
</dbReference>
<dbReference type="Proteomes" id="UP000326289">
    <property type="component" value="Unassembled WGS sequence"/>
</dbReference>
<dbReference type="PIRSF" id="PIRSF001221">
    <property type="entry name" value="Amidase_fungi"/>
    <property type="match status" value="1"/>
</dbReference>
<feature type="binding site" evidence="6">
    <location>
        <position position="216"/>
    </location>
    <ligand>
        <name>substrate</name>
    </ligand>
</feature>
<name>A0A5N6ILG7_9EURO</name>
<evidence type="ECO:0000256" key="1">
    <source>
        <dbReference type="ARBA" id="ARBA00001311"/>
    </source>
</evidence>
<evidence type="ECO:0000256" key="6">
    <source>
        <dbReference type="PIRSR" id="PIRSR001221-2"/>
    </source>
</evidence>
<sequence>MVSSWSEKIQKKREARHEAIPTTWRIPAEVLAVLKTPIEGHKNNIIELDLVRKSGVLTGHELDITEKYTVEQLLCALASGALTAVEVTVAYSKRAAVAQQLVNCLTETYFEQALGRAKYLDGLRAQGQLAGPFHGLPISLKDSFQVAGSQATLGVVSYLDHMSECNSPLVDVLLSLGAVVYVKTNVPQTLATVDTDNNIFGRTVNPWNTMLGAGGSSGGEGALVALRGSPLGVGTDVGGSIRIPSLCCGTYSFKPTASRVPYGGQKNCTEPGMDFMLPSAGPLSHDINSLDIFMRLVINAEPARFDSSVIDVPWRDLPDPPETQLRIGLLPEDPRFPLHPTVKHTMNEAVHKLRAQGHTTIPLDLQKCHIADATETAWKFFMIDDAAYKHVEAGEEPLVPSVVCTHEMARNLAYEFIPDVNNHDRLSRLAVFRTMRALIIDDWRKIWIDQKLDLVLAPSAQSTAVKHDKFGLPAYTTLTNVLDYPSCVIPFRRAETKACPDGIEIRPGQTVPKYEPDDVEGAPTSVQVFTRSMRDEECLHFAQIVDGCLRGSP</sequence>
<comment type="similarity">
    <text evidence="2">Belongs to the amidase family.</text>
</comment>
<dbReference type="EMBL" id="ML732942">
    <property type="protein sequence ID" value="KAB8266709.1"/>
    <property type="molecule type" value="Genomic_DNA"/>
</dbReference>
<evidence type="ECO:0000259" key="7">
    <source>
        <dbReference type="Pfam" id="PF01425"/>
    </source>
</evidence>
<evidence type="ECO:0000256" key="4">
    <source>
        <dbReference type="ARBA" id="ARBA00022801"/>
    </source>
</evidence>
<evidence type="ECO:0000313" key="9">
    <source>
        <dbReference type="Proteomes" id="UP000326289"/>
    </source>
</evidence>
<evidence type="ECO:0000256" key="3">
    <source>
        <dbReference type="ARBA" id="ARBA00012922"/>
    </source>
</evidence>
<feature type="active site" description="Charge relay system" evidence="5">
    <location>
        <position position="216"/>
    </location>
</feature>